<evidence type="ECO:0000313" key="1">
    <source>
        <dbReference type="EMBL" id="CAB4123596.1"/>
    </source>
</evidence>
<protein>
    <submittedName>
        <fullName evidence="1">Uncharacterized protein</fullName>
    </submittedName>
</protein>
<dbReference type="EMBL" id="LR796174">
    <property type="protein sequence ID" value="CAB4123596.1"/>
    <property type="molecule type" value="Genomic_DNA"/>
</dbReference>
<accession>A0A6J5KQL5</accession>
<organism evidence="1">
    <name type="scientific">uncultured Caudovirales phage</name>
    <dbReference type="NCBI Taxonomy" id="2100421"/>
    <lineage>
        <taxon>Viruses</taxon>
        <taxon>Duplodnaviria</taxon>
        <taxon>Heunggongvirae</taxon>
        <taxon>Uroviricota</taxon>
        <taxon>Caudoviricetes</taxon>
        <taxon>Peduoviridae</taxon>
        <taxon>Maltschvirus</taxon>
        <taxon>Maltschvirus maltsch</taxon>
    </lineage>
</organism>
<reference evidence="1" key="1">
    <citation type="submission" date="2020-04" db="EMBL/GenBank/DDBJ databases">
        <authorList>
            <person name="Chiriac C."/>
            <person name="Salcher M."/>
            <person name="Ghai R."/>
            <person name="Kavagutti S V."/>
        </authorList>
    </citation>
    <scope>NUCLEOTIDE SEQUENCE</scope>
</reference>
<gene>
    <name evidence="1" type="ORF">UFOVP46_53</name>
</gene>
<proteinExistence type="predicted"/>
<name>A0A6J5KQL5_9CAUD</name>
<sequence length="121" mass="13489">MLRLFVSLSTYGASFKMKSEGQKESQKHEKRIAKAIGGQTTAASGAFWSRKGDVRSEGLLVEHKWTGKKSKTISSAELKKITNEAIMDGRLPVFGIHLDGEDYVILLETDFLEQWNKLNGS</sequence>